<dbReference type="Pfam" id="PF00990">
    <property type="entry name" value="GGDEF"/>
    <property type="match status" value="1"/>
</dbReference>
<dbReference type="Proteomes" id="UP000280507">
    <property type="component" value="Unassembled WGS sequence"/>
</dbReference>
<dbReference type="SMART" id="SM00065">
    <property type="entry name" value="GAF"/>
    <property type="match status" value="1"/>
</dbReference>
<dbReference type="EMBL" id="RIZG01000003">
    <property type="protein sequence ID" value="RNF51573.1"/>
    <property type="molecule type" value="Genomic_DNA"/>
</dbReference>
<gene>
    <name evidence="5" type="ORF">EBI00_06680</name>
</gene>
<dbReference type="PANTHER" id="PTHR45138">
    <property type="entry name" value="REGULATORY COMPONENTS OF SENSORY TRANSDUCTION SYSTEM"/>
    <property type="match status" value="1"/>
</dbReference>
<dbReference type="InterPro" id="IPR029787">
    <property type="entry name" value="Nucleotide_cyclase"/>
</dbReference>
<dbReference type="RefSeq" id="WP_123095145.1">
    <property type="nucleotide sequence ID" value="NZ_RIZG01000003.1"/>
</dbReference>
<dbReference type="FunFam" id="3.30.70.270:FF:000001">
    <property type="entry name" value="Diguanylate cyclase domain protein"/>
    <property type="match status" value="1"/>
</dbReference>
<dbReference type="Pfam" id="PF13188">
    <property type="entry name" value="PAS_8"/>
    <property type="match status" value="1"/>
</dbReference>
<dbReference type="InterPro" id="IPR050469">
    <property type="entry name" value="Diguanylate_Cyclase"/>
</dbReference>
<dbReference type="CDD" id="cd01949">
    <property type="entry name" value="GGDEF"/>
    <property type="match status" value="1"/>
</dbReference>
<dbReference type="PANTHER" id="PTHR45138:SF9">
    <property type="entry name" value="DIGUANYLATE CYCLASE DGCM-RELATED"/>
    <property type="match status" value="1"/>
</dbReference>
<name>A0A3M8Q691_9GAMM</name>
<dbReference type="GO" id="GO:0052621">
    <property type="term" value="F:diguanylate cyclase activity"/>
    <property type="evidence" value="ECO:0007669"/>
    <property type="project" value="UniProtKB-EC"/>
</dbReference>
<sequence length="469" mass="52326">MKNISKDNIRLEDILDTAPIAVAWSSVTSGRIEHINKAFSALFGYVLQDLPDLNTWFSDAFSDASYYQQVVEPWIQNNQARQQDSVSMDGISARMLRNDGTIRKINLCVSTLGEKRLWYFNDITEHWIAERRLRARSKMLEMVAKSSALKDILNVIVTQIQQESPLSLCSVLLFDPVEQCLRLGAAPDFPDFYNQAIDGVKIGLNVGSCGTAAYLNKRVIVEDIATHPYWQDYTQLAAEAGLAACWSDPIVSSKGDLLGTFAIYKRLPSSPTQKEIELIDFASNLASIAIESYRAQEALQKRAYYDHLTGLANRGYFFQHCDALLKQSRVEGFPLAIIMMDVDHFKVVNDKYGHKIGDFVLQKLAQVSVSVLKHTDVIARIGGEEFAILLPFTDNNSALKSAEQLREVIASSVVLSSNHEQVRFTVSLGVAFRQNGECTVDEILNKADKALYQAKAAGRNCVFSMGLMT</sequence>
<dbReference type="OrthoDB" id="9812358at2"/>
<dbReference type="Gene3D" id="3.30.450.20">
    <property type="entry name" value="PAS domain"/>
    <property type="match status" value="1"/>
</dbReference>
<accession>A0A3M8Q691</accession>
<organism evidence="5 6">
    <name type="scientific">Marinomonas hwangdonensis</name>
    <dbReference type="NCBI Taxonomy" id="1053647"/>
    <lineage>
        <taxon>Bacteria</taxon>
        <taxon>Pseudomonadati</taxon>
        <taxon>Pseudomonadota</taxon>
        <taxon>Gammaproteobacteria</taxon>
        <taxon>Oceanospirillales</taxon>
        <taxon>Oceanospirillaceae</taxon>
        <taxon>Marinomonas</taxon>
    </lineage>
</organism>
<comment type="catalytic activity">
    <reaction evidence="3">
        <text>2 GTP = 3',3'-c-di-GMP + 2 diphosphate</text>
        <dbReference type="Rhea" id="RHEA:24898"/>
        <dbReference type="ChEBI" id="CHEBI:33019"/>
        <dbReference type="ChEBI" id="CHEBI:37565"/>
        <dbReference type="ChEBI" id="CHEBI:58805"/>
        <dbReference type="EC" id="2.7.7.65"/>
    </reaction>
</comment>
<comment type="caution">
    <text evidence="5">The sequence shown here is derived from an EMBL/GenBank/DDBJ whole genome shotgun (WGS) entry which is preliminary data.</text>
</comment>
<dbReference type="InterPro" id="IPR043128">
    <property type="entry name" value="Rev_trsase/Diguanyl_cyclase"/>
</dbReference>
<dbReference type="Pfam" id="PF13185">
    <property type="entry name" value="GAF_2"/>
    <property type="match status" value="1"/>
</dbReference>
<proteinExistence type="predicted"/>
<keyword evidence="6" id="KW-1185">Reference proteome</keyword>
<dbReference type="Gene3D" id="3.30.70.270">
    <property type="match status" value="1"/>
</dbReference>
<evidence type="ECO:0000313" key="5">
    <source>
        <dbReference type="EMBL" id="RNF51573.1"/>
    </source>
</evidence>
<dbReference type="SUPFAM" id="SSF55073">
    <property type="entry name" value="Nucleotide cyclase"/>
    <property type="match status" value="1"/>
</dbReference>
<dbReference type="InterPro" id="IPR000160">
    <property type="entry name" value="GGDEF_dom"/>
</dbReference>
<evidence type="ECO:0000256" key="2">
    <source>
        <dbReference type="ARBA" id="ARBA00012528"/>
    </source>
</evidence>
<comment type="cofactor">
    <cofactor evidence="1">
        <name>Mg(2+)</name>
        <dbReference type="ChEBI" id="CHEBI:18420"/>
    </cofactor>
</comment>
<dbReference type="NCBIfam" id="TIGR00254">
    <property type="entry name" value="GGDEF"/>
    <property type="match status" value="1"/>
</dbReference>
<reference evidence="5 6" key="1">
    <citation type="journal article" date="2012" name="Int. J. Syst. Evol. Microbiol.">
        <title>Marinomonas hwangdonensis sp. nov., isolated from seawater.</title>
        <authorList>
            <person name="Jung Y.T."/>
            <person name="Oh T.K."/>
            <person name="Yoon J.H."/>
        </authorList>
    </citation>
    <scope>NUCLEOTIDE SEQUENCE [LARGE SCALE GENOMIC DNA]</scope>
    <source>
        <strain evidence="5 6">HDW-15</strain>
    </source>
</reference>
<protein>
    <recommendedName>
        <fullName evidence="2">diguanylate cyclase</fullName>
        <ecNumber evidence="2">2.7.7.65</ecNumber>
    </recommendedName>
</protein>
<evidence type="ECO:0000256" key="3">
    <source>
        <dbReference type="ARBA" id="ARBA00034247"/>
    </source>
</evidence>
<evidence type="ECO:0000256" key="1">
    <source>
        <dbReference type="ARBA" id="ARBA00001946"/>
    </source>
</evidence>
<dbReference type="PROSITE" id="PS50887">
    <property type="entry name" value="GGDEF"/>
    <property type="match status" value="1"/>
</dbReference>
<dbReference type="AlphaFoldDB" id="A0A3M8Q691"/>
<dbReference type="SMART" id="SM00267">
    <property type="entry name" value="GGDEF"/>
    <property type="match status" value="1"/>
</dbReference>
<dbReference type="InterPro" id="IPR029016">
    <property type="entry name" value="GAF-like_dom_sf"/>
</dbReference>
<dbReference type="SUPFAM" id="SSF55785">
    <property type="entry name" value="PYP-like sensor domain (PAS domain)"/>
    <property type="match status" value="1"/>
</dbReference>
<evidence type="ECO:0000259" key="4">
    <source>
        <dbReference type="PROSITE" id="PS50887"/>
    </source>
</evidence>
<feature type="domain" description="GGDEF" evidence="4">
    <location>
        <begin position="333"/>
        <end position="467"/>
    </location>
</feature>
<dbReference type="InterPro" id="IPR003018">
    <property type="entry name" value="GAF"/>
</dbReference>
<dbReference type="InterPro" id="IPR035965">
    <property type="entry name" value="PAS-like_dom_sf"/>
</dbReference>
<dbReference type="Gene3D" id="3.30.450.40">
    <property type="match status" value="1"/>
</dbReference>
<evidence type="ECO:0000313" key="6">
    <source>
        <dbReference type="Proteomes" id="UP000280507"/>
    </source>
</evidence>
<dbReference type="InterPro" id="IPR000014">
    <property type="entry name" value="PAS"/>
</dbReference>
<dbReference type="EC" id="2.7.7.65" evidence="2"/>
<dbReference type="SUPFAM" id="SSF55781">
    <property type="entry name" value="GAF domain-like"/>
    <property type="match status" value="1"/>
</dbReference>